<evidence type="ECO:0000313" key="2">
    <source>
        <dbReference type="EMBL" id="KAA8903881.1"/>
    </source>
</evidence>
<dbReference type="Gene3D" id="1.10.1520.10">
    <property type="entry name" value="Ribonuclease III domain"/>
    <property type="match status" value="1"/>
</dbReference>
<evidence type="ECO:0000259" key="1">
    <source>
        <dbReference type="Pfam" id="PF00636"/>
    </source>
</evidence>
<proteinExistence type="predicted"/>
<gene>
    <name evidence="2" type="ORF">DIURU_002103</name>
</gene>
<dbReference type="OrthoDB" id="4091783at2759"/>
<dbReference type="OMA" id="DFFESYM"/>
<dbReference type="InterPro" id="IPR000999">
    <property type="entry name" value="RNase_III_dom"/>
</dbReference>
<dbReference type="EMBL" id="SWFT01000065">
    <property type="protein sequence ID" value="KAA8903881.1"/>
    <property type="molecule type" value="Genomic_DNA"/>
</dbReference>
<dbReference type="Pfam" id="PF00636">
    <property type="entry name" value="Ribonuclease_3"/>
    <property type="match status" value="1"/>
</dbReference>
<keyword evidence="3" id="KW-1185">Reference proteome</keyword>
<dbReference type="InterPro" id="IPR036389">
    <property type="entry name" value="RNase_III_sf"/>
</dbReference>
<reference evidence="2 3" key="1">
    <citation type="submission" date="2019-07" db="EMBL/GenBank/DDBJ databases">
        <title>Genome assembly of two rare yeast pathogens: Diutina rugosa and Trichomonascus ciferrii.</title>
        <authorList>
            <person name="Mixao V."/>
            <person name="Saus E."/>
            <person name="Hansen A."/>
            <person name="Lass-Flor C."/>
            <person name="Gabaldon T."/>
        </authorList>
    </citation>
    <scope>NUCLEOTIDE SEQUENCE [LARGE SCALE GENOMIC DNA]</scope>
    <source>
        <strain evidence="2 3">CBS 613</strain>
    </source>
</reference>
<dbReference type="SUPFAM" id="SSF69065">
    <property type="entry name" value="RNase III domain-like"/>
    <property type="match status" value="1"/>
</dbReference>
<dbReference type="VEuPathDB" id="FungiDB:DIURU_002103"/>
<sequence>MLAIAAPNYLPNPQVEAISLPHHFSTLLKIPWVRTHMFHHGCELFKLETYRKMQSTLMNGGGGQIKNTIHDSIPFIRRESQENSVTGQQLQQFLNLMAQEIRVATLSAGQPMTTFNQKLPLYRWIFISISYISSVDIGLDVRFFVDRLLQIYIDANSQRVNLIPRIITDPIEFEVLEMLRDYIDCVKVNYEQLFGTTKRTIVMTPTLREPIDLPSLPPIHDKNLLIRGLMHRETYRALLRSHHPFGNRLLELGYGLDPRNYNVLKFEFSFFDGMGDFFLAHEASVLLYELYDKSRLSEMRCHLYHMLRLILGTNTLLAKLAFAYGLHQGILDDELNGVIRKEYIPTYGSMSSKQNDDERVYQEEFLGDYFEAYVGALFWEQPKVAAEFVRAIYHNVLEAITKQLPPDISYSHWTWNVIGRSLVDKRTYN</sequence>
<dbReference type="GO" id="GO:0006396">
    <property type="term" value="P:RNA processing"/>
    <property type="evidence" value="ECO:0007669"/>
    <property type="project" value="InterPro"/>
</dbReference>
<comment type="caution">
    <text evidence="2">The sequence shown here is derived from an EMBL/GenBank/DDBJ whole genome shotgun (WGS) entry which is preliminary data.</text>
</comment>
<dbReference type="GO" id="GO:0004525">
    <property type="term" value="F:ribonuclease III activity"/>
    <property type="evidence" value="ECO:0007669"/>
    <property type="project" value="InterPro"/>
</dbReference>
<accession>A0A642URK5</accession>
<name>A0A642URK5_DIURU</name>
<evidence type="ECO:0000313" key="3">
    <source>
        <dbReference type="Proteomes" id="UP000449547"/>
    </source>
</evidence>
<dbReference type="GeneID" id="54780754"/>
<dbReference type="RefSeq" id="XP_034013026.1">
    <property type="nucleotide sequence ID" value="XM_034154719.1"/>
</dbReference>
<dbReference type="AlphaFoldDB" id="A0A642URK5"/>
<protein>
    <recommendedName>
        <fullName evidence="1">RNase III domain-containing protein</fullName>
    </recommendedName>
</protein>
<feature type="domain" description="RNase III" evidence="1">
    <location>
        <begin position="274"/>
        <end position="380"/>
    </location>
</feature>
<dbReference type="Proteomes" id="UP000449547">
    <property type="component" value="Unassembled WGS sequence"/>
</dbReference>
<organism evidence="2 3">
    <name type="scientific">Diutina rugosa</name>
    <name type="common">Yeast</name>
    <name type="synonym">Candida rugosa</name>
    <dbReference type="NCBI Taxonomy" id="5481"/>
    <lineage>
        <taxon>Eukaryota</taxon>
        <taxon>Fungi</taxon>
        <taxon>Dikarya</taxon>
        <taxon>Ascomycota</taxon>
        <taxon>Saccharomycotina</taxon>
        <taxon>Pichiomycetes</taxon>
        <taxon>Debaryomycetaceae</taxon>
        <taxon>Diutina</taxon>
    </lineage>
</organism>